<dbReference type="InterPro" id="IPR015683">
    <property type="entry name" value="Ionotropic_Glu_rcpt"/>
</dbReference>
<accession>A0A2C9UYD5</accession>
<evidence type="ECO:0000259" key="5">
    <source>
        <dbReference type="Pfam" id="PF01094"/>
    </source>
</evidence>
<name>A0A2C9UYD5_MANES</name>
<dbReference type="PANTHER" id="PTHR34836">
    <property type="entry name" value="OS06G0188250 PROTEIN"/>
    <property type="match status" value="1"/>
</dbReference>
<dbReference type="PANTHER" id="PTHR34836:SF1">
    <property type="entry name" value="OS09G0428600 PROTEIN"/>
    <property type="match status" value="1"/>
</dbReference>
<keyword evidence="4" id="KW-0472">Membrane</keyword>
<evidence type="ECO:0000256" key="2">
    <source>
        <dbReference type="ARBA" id="ARBA00022692"/>
    </source>
</evidence>
<dbReference type="Pfam" id="PF01094">
    <property type="entry name" value="ANF_receptor"/>
    <property type="match status" value="1"/>
</dbReference>
<evidence type="ECO:0000313" key="6">
    <source>
        <dbReference type="EMBL" id="OAY36242.1"/>
    </source>
</evidence>
<sequence length="453" mass="49777">MHTVQHTRICAIIKRNINVQDTWELGRNLAYKSCMTVIREVLKVNAGLFEGIFSGEGNDFVVGVEAAARRRSAQPPSHTALDLIKNVEVQAILGPATSTQANFVIELGQKALVPILSFSASSSSLNFIRTPYFFQATQNDKSQVNAISAIIQALGWGEAVPIYVDNVYGAALIPCLMEALQAIDTRVPYQTVISPSANDEQILGALYNLMTMQTRVFIVHMFPALGARLFIKAKEIGMMSEGTTGLEYFRVRWKKKFHQDHQDIVDAELNIYGLWAYDATMALAKATEEMRLQTSASERRMVPAIQQPSAFEIINLNGAGPKGIGFWTPEKGIVKKLKSVTNASSKAELATIIWPGDSISVPKGWEVPTSGKKLKIGVPVKYGFTEFVNVTKDPATNATKVTGYCIDVFDAVMQSLPYVVEYEYIPFASPNGLSAGTYNYLVYLVHLGVFDAA</sequence>
<gene>
    <name evidence="6" type="ORF">MANES_11G006600</name>
</gene>
<organism evidence="6">
    <name type="scientific">Manihot esculenta</name>
    <name type="common">Cassava</name>
    <name type="synonym">Jatropha manihot</name>
    <dbReference type="NCBI Taxonomy" id="3983"/>
    <lineage>
        <taxon>Eukaryota</taxon>
        <taxon>Viridiplantae</taxon>
        <taxon>Streptophyta</taxon>
        <taxon>Embryophyta</taxon>
        <taxon>Tracheophyta</taxon>
        <taxon>Spermatophyta</taxon>
        <taxon>Magnoliopsida</taxon>
        <taxon>eudicotyledons</taxon>
        <taxon>Gunneridae</taxon>
        <taxon>Pentapetalae</taxon>
        <taxon>rosids</taxon>
        <taxon>fabids</taxon>
        <taxon>Malpighiales</taxon>
        <taxon>Euphorbiaceae</taxon>
        <taxon>Crotonoideae</taxon>
        <taxon>Manihoteae</taxon>
        <taxon>Manihot</taxon>
    </lineage>
</organism>
<dbReference type="InterPro" id="IPR001828">
    <property type="entry name" value="ANF_lig-bd_rcpt"/>
</dbReference>
<protein>
    <recommendedName>
        <fullName evidence="5">Receptor ligand binding region domain-containing protein</fullName>
    </recommendedName>
</protein>
<evidence type="ECO:0000256" key="4">
    <source>
        <dbReference type="ARBA" id="ARBA00023136"/>
    </source>
</evidence>
<evidence type="ECO:0000256" key="1">
    <source>
        <dbReference type="ARBA" id="ARBA00004370"/>
    </source>
</evidence>
<dbReference type="Gene3D" id="3.40.50.2300">
    <property type="match status" value="1"/>
</dbReference>
<dbReference type="SUPFAM" id="SSF53850">
    <property type="entry name" value="Periplasmic binding protein-like II"/>
    <property type="match status" value="1"/>
</dbReference>
<comment type="subcellular location">
    <subcellularLocation>
        <location evidence="1">Membrane</location>
    </subcellularLocation>
</comment>
<feature type="domain" description="Receptor ligand binding region" evidence="5">
    <location>
        <begin position="78"/>
        <end position="242"/>
    </location>
</feature>
<keyword evidence="3" id="KW-1133">Transmembrane helix</keyword>
<dbReference type="GO" id="GO:0016020">
    <property type="term" value="C:membrane"/>
    <property type="evidence" value="ECO:0007669"/>
    <property type="project" value="UniProtKB-SubCell"/>
</dbReference>
<dbReference type="STRING" id="3983.A0A2C9UYD5"/>
<reference evidence="6" key="1">
    <citation type="submission" date="2016-02" db="EMBL/GenBank/DDBJ databases">
        <title>WGS assembly of Manihot esculenta.</title>
        <authorList>
            <person name="Bredeson J.V."/>
            <person name="Prochnik S.E."/>
            <person name="Lyons J.B."/>
            <person name="Schmutz J."/>
            <person name="Grimwood J."/>
            <person name="Vrebalov J."/>
            <person name="Bart R.S."/>
            <person name="Amuge T."/>
            <person name="Ferguson M.E."/>
            <person name="Green R."/>
            <person name="Putnam N."/>
            <person name="Stites J."/>
            <person name="Rounsley S."/>
            <person name="Rokhsar D.S."/>
        </authorList>
    </citation>
    <scope>NUCLEOTIDE SEQUENCE [LARGE SCALE GENOMIC DNA]</scope>
    <source>
        <tissue evidence="6">Leaf</tissue>
    </source>
</reference>
<dbReference type="EMBL" id="CM004397">
    <property type="protein sequence ID" value="OAY36242.1"/>
    <property type="molecule type" value="Genomic_DNA"/>
</dbReference>
<dbReference type="AlphaFoldDB" id="A0A2C9UYD5"/>
<keyword evidence="2" id="KW-0812">Transmembrane</keyword>
<evidence type="ECO:0000256" key="3">
    <source>
        <dbReference type="ARBA" id="ARBA00022989"/>
    </source>
</evidence>
<dbReference type="InterPro" id="IPR028082">
    <property type="entry name" value="Peripla_BP_I"/>
</dbReference>
<dbReference type="Gene3D" id="3.40.190.10">
    <property type="entry name" value="Periplasmic binding protein-like II"/>
    <property type="match status" value="1"/>
</dbReference>
<proteinExistence type="predicted"/>
<dbReference type="SUPFAM" id="SSF53822">
    <property type="entry name" value="Periplasmic binding protein-like I"/>
    <property type="match status" value="1"/>
</dbReference>